<dbReference type="Proteomes" id="UP001187192">
    <property type="component" value="Unassembled WGS sequence"/>
</dbReference>
<dbReference type="EMBL" id="BTGU01000071">
    <property type="protein sequence ID" value="GMN57558.1"/>
    <property type="molecule type" value="Genomic_DNA"/>
</dbReference>
<gene>
    <name evidence="1" type="ORF">TIFTF001_026678</name>
</gene>
<keyword evidence="2" id="KW-1185">Reference proteome</keyword>
<protein>
    <submittedName>
        <fullName evidence="1">Uncharacterized protein</fullName>
    </submittedName>
</protein>
<sequence>MNNTKLKDRHLKLRRIGSDDFDPLNDEDMSSDEEWLAEYEGITLSDDDSKDITASIYKAFEASES</sequence>
<dbReference type="AlphaFoldDB" id="A0AA88ITU3"/>
<evidence type="ECO:0000313" key="2">
    <source>
        <dbReference type="Proteomes" id="UP001187192"/>
    </source>
</evidence>
<organism evidence="1 2">
    <name type="scientific">Ficus carica</name>
    <name type="common">Common fig</name>
    <dbReference type="NCBI Taxonomy" id="3494"/>
    <lineage>
        <taxon>Eukaryota</taxon>
        <taxon>Viridiplantae</taxon>
        <taxon>Streptophyta</taxon>
        <taxon>Embryophyta</taxon>
        <taxon>Tracheophyta</taxon>
        <taxon>Spermatophyta</taxon>
        <taxon>Magnoliopsida</taxon>
        <taxon>eudicotyledons</taxon>
        <taxon>Gunneridae</taxon>
        <taxon>Pentapetalae</taxon>
        <taxon>rosids</taxon>
        <taxon>fabids</taxon>
        <taxon>Rosales</taxon>
        <taxon>Moraceae</taxon>
        <taxon>Ficeae</taxon>
        <taxon>Ficus</taxon>
    </lineage>
</organism>
<evidence type="ECO:0000313" key="1">
    <source>
        <dbReference type="EMBL" id="GMN57558.1"/>
    </source>
</evidence>
<comment type="caution">
    <text evidence="1">The sequence shown here is derived from an EMBL/GenBank/DDBJ whole genome shotgun (WGS) entry which is preliminary data.</text>
</comment>
<accession>A0AA88ITU3</accession>
<name>A0AA88ITU3_FICCA</name>
<proteinExistence type="predicted"/>
<reference evidence="1" key="1">
    <citation type="submission" date="2023-07" db="EMBL/GenBank/DDBJ databases">
        <title>draft genome sequence of fig (Ficus carica).</title>
        <authorList>
            <person name="Takahashi T."/>
            <person name="Nishimura K."/>
        </authorList>
    </citation>
    <scope>NUCLEOTIDE SEQUENCE</scope>
</reference>